<evidence type="ECO:0000313" key="2">
    <source>
        <dbReference type="Proteomes" id="UP001165082"/>
    </source>
</evidence>
<organism evidence="1 2">
    <name type="scientific">Triparma retinervis</name>
    <dbReference type="NCBI Taxonomy" id="2557542"/>
    <lineage>
        <taxon>Eukaryota</taxon>
        <taxon>Sar</taxon>
        <taxon>Stramenopiles</taxon>
        <taxon>Ochrophyta</taxon>
        <taxon>Bolidophyceae</taxon>
        <taxon>Parmales</taxon>
        <taxon>Triparmaceae</taxon>
        <taxon>Triparma</taxon>
    </lineage>
</organism>
<comment type="caution">
    <text evidence="1">The sequence shown here is derived from an EMBL/GenBank/DDBJ whole genome shotgun (WGS) entry which is preliminary data.</text>
</comment>
<feature type="non-terminal residue" evidence="1">
    <location>
        <position position="126"/>
    </location>
</feature>
<dbReference type="EMBL" id="BRXZ01004499">
    <property type="protein sequence ID" value="GMH50037.1"/>
    <property type="molecule type" value="Genomic_DNA"/>
</dbReference>
<evidence type="ECO:0000313" key="1">
    <source>
        <dbReference type="EMBL" id="GMH50037.1"/>
    </source>
</evidence>
<dbReference type="Proteomes" id="UP001165082">
    <property type="component" value="Unassembled WGS sequence"/>
</dbReference>
<reference evidence="1" key="1">
    <citation type="submission" date="2022-07" db="EMBL/GenBank/DDBJ databases">
        <title>Genome analysis of Parmales, a sister group of diatoms, reveals the evolutionary specialization of diatoms from phago-mixotrophs to photoautotrophs.</title>
        <authorList>
            <person name="Ban H."/>
            <person name="Sato S."/>
            <person name="Yoshikawa S."/>
            <person name="Kazumasa Y."/>
            <person name="Nakamura Y."/>
            <person name="Ichinomiya M."/>
            <person name="Saitoh K."/>
            <person name="Sato N."/>
            <person name="Blanc-Mathieu R."/>
            <person name="Endo H."/>
            <person name="Kuwata A."/>
            <person name="Ogata H."/>
        </authorList>
    </citation>
    <scope>NUCLEOTIDE SEQUENCE</scope>
</reference>
<sequence>SALDASYQERSSIREVKLCASHIASQLNICLLIRGRCAARSKGLAFRRWSTHATMRLVTSSLRKERAASLTKGLDILAGKGGRGERRRLRRSLRTWAARAGAEKAKANMVRRICGTKKNRTLRMGF</sequence>
<dbReference type="AlphaFoldDB" id="A0A9W6Z8N6"/>
<protein>
    <submittedName>
        <fullName evidence="1">Uncharacterized protein</fullName>
    </submittedName>
</protein>
<gene>
    <name evidence="1" type="ORF">TrRE_jg4580</name>
</gene>
<keyword evidence="2" id="KW-1185">Reference proteome</keyword>
<proteinExistence type="predicted"/>
<name>A0A9W6Z8N6_9STRA</name>
<feature type="non-terminal residue" evidence="1">
    <location>
        <position position="1"/>
    </location>
</feature>
<accession>A0A9W6Z8N6</accession>